<dbReference type="AlphaFoldDB" id="A0A1Y5NFC1"/>
<dbReference type="Proteomes" id="UP000195893">
    <property type="component" value="Unassembled WGS sequence"/>
</dbReference>
<dbReference type="Gene3D" id="3.30.40.220">
    <property type="match status" value="1"/>
</dbReference>
<reference evidence="1 2" key="1">
    <citation type="submission" date="2017-04" db="EMBL/GenBank/DDBJ databases">
        <title>Complete genome of Campylobacter concisus ATCC 33237T and draft genomes for an additional eight well characterized C. concisus strains.</title>
        <authorList>
            <person name="Cornelius A.J."/>
            <person name="Miller W.G."/>
            <person name="Lastovica A.J."/>
            <person name="On S.L."/>
            <person name="French N.P."/>
            <person name="Vandenberg O."/>
            <person name="Biggs P.J."/>
        </authorList>
    </citation>
    <scope>NUCLEOTIDE SEQUENCE [LARGE SCALE GENOMIC DNA]</scope>
    <source>
        <strain evidence="1 2">Lasto127.99</strain>
    </source>
</reference>
<evidence type="ECO:0000313" key="2">
    <source>
        <dbReference type="Proteomes" id="UP000195893"/>
    </source>
</evidence>
<dbReference type="RefSeq" id="WP_087580986.1">
    <property type="nucleotide sequence ID" value="NZ_CABPVP010000013.1"/>
</dbReference>
<organism evidence="1 2">
    <name type="scientific">Campylobacter concisus</name>
    <dbReference type="NCBI Taxonomy" id="199"/>
    <lineage>
        <taxon>Bacteria</taxon>
        <taxon>Pseudomonadati</taxon>
        <taxon>Campylobacterota</taxon>
        <taxon>Epsilonproteobacteria</taxon>
        <taxon>Campylobacterales</taxon>
        <taxon>Campylobacteraceae</taxon>
        <taxon>Campylobacter</taxon>
    </lineage>
</organism>
<gene>
    <name evidence="1" type="ORF">B9N60_01250</name>
</gene>
<proteinExistence type="predicted"/>
<comment type="caution">
    <text evidence="1">The sequence shown here is derived from an EMBL/GenBank/DDBJ whole genome shotgun (WGS) entry which is preliminary data.</text>
</comment>
<evidence type="ECO:0008006" key="3">
    <source>
        <dbReference type="Google" id="ProtNLM"/>
    </source>
</evidence>
<dbReference type="EMBL" id="NDYQ01000001">
    <property type="protein sequence ID" value="OUT19571.1"/>
    <property type="molecule type" value="Genomic_DNA"/>
</dbReference>
<sequence>MIEKLTLRTRAYILTDKRFENFVSNPGDWFYAEKDDEKVIVKSISKRADKKYRLLLKKEILEKVKNNVNVIIGCIDDDKFYRLELEIKNFDTDMEVLFSDKFEICRNEDIVKVIQKNMIDLNIESFTDYADNDRRINSLATADRIEGFGGRDEFLNWYNTQDKKCCYCGVEENDLIKYFDKDINEQYKDARPRGKFLEIERVITAPESENKYSKENCRLACYICNNAKSDFLSAESFEPIARGINKFWNNYLNKKVEFPEDFEYWSKNKK</sequence>
<protein>
    <recommendedName>
        <fullName evidence="3">HNH endonuclease</fullName>
    </recommendedName>
</protein>
<name>A0A1Y5NFC1_9BACT</name>
<accession>A0A1Y5NFC1</accession>
<evidence type="ECO:0000313" key="1">
    <source>
        <dbReference type="EMBL" id="OUT19571.1"/>
    </source>
</evidence>